<feature type="compositionally biased region" description="Polar residues" evidence="6">
    <location>
        <begin position="32"/>
        <end position="41"/>
    </location>
</feature>
<sequence>MTVVRKNTEVVETRGMPAAAVPSASPDAGEASPSTHDLSKSPRSLRSRIFGQLVSFGFVGALAFVVDVTIYNLVRATVLQDSPIWSKVVSVAVATAVAWLGNRYLTFRRERSPQAFREGVLFAVVNVIGLFIAAGCLFISHYLLGFTSQLADNISGNGVGLVLGTTFRFAAYRWLVFSPRSRTLRLTHSTHRSVRTDSGANS</sequence>
<proteinExistence type="inferred from homology"/>
<comment type="subcellular location">
    <subcellularLocation>
        <location evidence="1">Membrane</location>
        <topology evidence="1">Multi-pass membrane protein</topology>
    </subcellularLocation>
</comment>
<organism evidence="9 10">
    <name type="scientific">Microbacterium marmarense</name>
    <dbReference type="NCBI Taxonomy" id="3122051"/>
    <lineage>
        <taxon>Bacteria</taxon>
        <taxon>Bacillati</taxon>
        <taxon>Actinomycetota</taxon>
        <taxon>Actinomycetes</taxon>
        <taxon>Micrococcales</taxon>
        <taxon>Microbacteriaceae</taxon>
        <taxon>Microbacterium</taxon>
    </lineage>
</organism>
<keyword evidence="5 7" id="KW-0472">Membrane</keyword>
<dbReference type="InterPro" id="IPR051401">
    <property type="entry name" value="GtrA_CellWall_Glycosyl"/>
</dbReference>
<reference evidence="9 10" key="1">
    <citation type="submission" date="2024-02" db="EMBL/GenBank/DDBJ databases">
        <authorList>
            <person name="Saticioglu I.B."/>
        </authorList>
    </citation>
    <scope>NUCLEOTIDE SEQUENCE [LARGE SCALE GENOMIC DNA]</scope>
    <source>
        <strain evidence="9 10">Mu-86</strain>
    </source>
</reference>
<feature type="transmembrane region" description="Helical" evidence="7">
    <location>
        <begin position="83"/>
        <end position="100"/>
    </location>
</feature>
<dbReference type="RefSeq" id="WP_337337125.1">
    <property type="nucleotide sequence ID" value="NZ_JBBDGL010000001.1"/>
</dbReference>
<feature type="compositionally biased region" description="Low complexity" evidence="6">
    <location>
        <begin position="17"/>
        <end position="28"/>
    </location>
</feature>
<dbReference type="Pfam" id="PF04138">
    <property type="entry name" value="GtrA_DPMS_TM"/>
    <property type="match status" value="1"/>
</dbReference>
<evidence type="ECO:0000256" key="2">
    <source>
        <dbReference type="ARBA" id="ARBA00009399"/>
    </source>
</evidence>
<gene>
    <name evidence="9" type="ORF">WDU96_03645</name>
</gene>
<evidence type="ECO:0000259" key="8">
    <source>
        <dbReference type="Pfam" id="PF04138"/>
    </source>
</evidence>
<evidence type="ECO:0000313" key="10">
    <source>
        <dbReference type="Proteomes" id="UP001368654"/>
    </source>
</evidence>
<protein>
    <submittedName>
        <fullName evidence="9">GtrA family protein</fullName>
    </submittedName>
</protein>
<dbReference type="Proteomes" id="UP001368654">
    <property type="component" value="Unassembled WGS sequence"/>
</dbReference>
<accession>A0ABU8LSA7</accession>
<comment type="similarity">
    <text evidence="2">Belongs to the GtrA family.</text>
</comment>
<evidence type="ECO:0000256" key="3">
    <source>
        <dbReference type="ARBA" id="ARBA00022692"/>
    </source>
</evidence>
<keyword evidence="4 7" id="KW-1133">Transmembrane helix</keyword>
<dbReference type="PANTHER" id="PTHR38459">
    <property type="entry name" value="PROPHAGE BACTOPRENOL-LINKED GLUCOSE TRANSLOCASE HOMOLOG"/>
    <property type="match status" value="1"/>
</dbReference>
<comment type="caution">
    <text evidence="9">The sequence shown here is derived from an EMBL/GenBank/DDBJ whole genome shotgun (WGS) entry which is preliminary data.</text>
</comment>
<evidence type="ECO:0000313" key="9">
    <source>
        <dbReference type="EMBL" id="MEJ1154692.1"/>
    </source>
</evidence>
<dbReference type="EMBL" id="JBBDGL010000001">
    <property type="protein sequence ID" value="MEJ1154692.1"/>
    <property type="molecule type" value="Genomic_DNA"/>
</dbReference>
<evidence type="ECO:0000256" key="6">
    <source>
        <dbReference type="SAM" id="MobiDB-lite"/>
    </source>
</evidence>
<keyword evidence="10" id="KW-1185">Reference proteome</keyword>
<name>A0ABU8LSA7_9MICO</name>
<feature type="domain" description="GtrA/DPMS transmembrane" evidence="8">
    <location>
        <begin position="56"/>
        <end position="177"/>
    </location>
</feature>
<evidence type="ECO:0000256" key="4">
    <source>
        <dbReference type="ARBA" id="ARBA00022989"/>
    </source>
</evidence>
<dbReference type="PANTHER" id="PTHR38459:SF1">
    <property type="entry name" value="PROPHAGE BACTOPRENOL-LINKED GLUCOSE TRANSLOCASE HOMOLOG"/>
    <property type="match status" value="1"/>
</dbReference>
<keyword evidence="3 7" id="KW-0812">Transmembrane</keyword>
<evidence type="ECO:0000256" key="1">
    <source>
        <dbReference type="ARBA" id="ARBA00004141"/>
    </source>
</evidence>
<feature type="transmembrane region" description="Helical" evidence="7">
    <location>
        <begin position="120"/>
        <end position="144"/>
    </location>
</feature>
<evidence type="ECO:0000256" key="5">
    <source>
        <dbReference type="ARBA" id="ARBA00023136"/>
    </source>
</evidence>
<feature type="transmembrane region" description="Helical" evidence="7">
    <location>
        <begin position="156"/>
        <end position="175"/>
    </location>
</feature>
<feature type="region of interest" description="Disordered" evidence="6">
    <location>
        <begin position="15"/>
        <end position="41"/>
    </location>
</feature>
<feature type="transmembrane region" description="Helical" evidence="7">
    <location>
        <begin position="49"/>
        <end position="71"/>
    </location>
</feature>
<evidence type="ECO:0000256" key="7">
    <source>
        <dbReference type="SAM" id="Phobius"/>
    </source>
</evidence>
<dbReference type="InterPro" id="IPR007267">
    <property type="entry name" value="GtrA_DPMS_TM"/>
</dbReference>